<feature type="domain" description="Helitron helicase-like" evidence="1">
    <location>
        <begin position="205"/>
        <end position="388"/>
    </location>
</feature>
<dbReference type="GeneID" id="130464322"/>
<organism evidence="2 3">
    <name type="scientific">Spinacia oleracea</name>
    <name type="common">Spinach</name>
    <dbReference type="NCBI Taxonomy" id="3562"/>
    <lineage>
        <taxon>Eukaryota</taxon>
        <taxon>Viridiplantae</taxon>
        <taxon>Streptophyta</taxon>
        <taxon>Embryophyta</taxon>
        <taxon>Tracheophyta</taxon>
        <taxon>Spermatophyta</taxon>
        <taxon>Magnoliopsida</taxon>
        <taxon>eudicotyledons</taxon>
        <taxon>Gunneridae</taxon>
        <taxon>Pentapetalae</taxon>
        <taxon>Caryophyllales</taxon>
        <taxon>Chenopodiaceae</taxon>
        <taxon>Chenopodioideae</taxon>
        <taxon>Anserineae</taxon>
        <taxon>Spinacia</taxon>
    </lineage>
</organism>
<proteinExistence type="predicted"/>
<keyword evidence="2" id="KW-1185">Reference proteome</keyword>
<dbReference type="PANTHER" id="PTHR45786:SF74">
    <property type="entry name" value="ATP-DEPENDENT DNA HELICASE"/>
    <property type="match status" value="1"/>
</dbReference>
<sequence>MGGQVDKTINRGRGPYVFRINGQNHHKIGSLLPPDGAQPRFTQLYVYDTHNEVENRINSLTNNAESDLDPKIVDGLAKMLNQHNPLAKVIRMARERFSNVEMQPVRVRLIGTRSKDGRQYNLPSTNELAALIVGNGENEGGQRDVIIEEKGYGLRRISENHPSFMALQYPLLFPYGEDGYRIDIPHSDAESTTRKKKTTVTMREYYAFRLMERFHEALTLILCGRLRQQLIVDAFTCLQEVRLDYIRLNQKTIRKEVLCGLTDAVSRGDTTPASIGRRVVLPSSFTGGPRYMVQNYQDAMAICRWAGPPDLFITFTCNPKWPEITEFLANIPGQQPEDRPDVVVRVFKIKLDELICDLTTKEHFWRTIAVIYTIEFQKRGLPHAHILLFLHPDDKPITPDDIDRIICAELPEM</sequence>
<dbReference type="Proteomes" id="UP000813463">
    <property type="component" value="Chromosome 6"/>
</dbReference>
<accession>A0ABM3R2H2</accession>
<evidence type="ECO:0000259" key="1">
    <source>
        <dbReference type="Pfam" id="PF14214"/>
    </source>
</evidence>
<dbReference type="PANTHER" id="PTHR45786">
    <property type="entry name" value="DNA BINDING PROTEIN-LIKE"/>
    <property type="match status" value="1"/>
</dbReference>
<dbReference type="RefSeq" id="XP_056689822.1">
    <property type="nucleotide sequence ID" value="XM_056833844.1"/>
</dbReference>
<gene>
    <name evidence="3" type="primary">LOC130464322</name>
</gene>
<evidence type="ECO:0000313" key="2">
    <source>
        <dbReference type="Proteomes" id="UP000813463"/>
    </source>
</evidence>
<evidence type="ECO:0000313" key="3">
    <source>
        <dbReference type="RefSeq" id="XP_056689822.1"/>
    </source>
</evidence>
<reference evidence="3" key="2">
    <citation type="submission" date="2025-08" db="UniProtKB">
        <authorList>
            <consortium name="RefSeq"/>
        </authorList>
    </citation>
    <scope>IDENTIFICATION</scope>
    <source>
        <tissue evidence="3">Leaf</tissue>
    </source>
</reference>
<protein>
    <recommendedName>
        <fullName evidence="1">Helitron helicase-like domain-containing protein</fullName>
    </recommendedName>
</protein>
<reference evidence="2" key="1">
    <citation type="journal article" date="2021" name="Nat. Commun.">
        <title>Genomic analyses provide insights into spinach domestication and the genetic basis of agronomic traits.</title>
        <authorList>
            <person name="Cai X."/>
            <person name="Sun X."/>
            <person name="Xu C."/>
            <person name="Sun H."/>
            <person name="Wang X."/>
            <person name="Ge C."/>
            <person name="Zhang Z."/>
            <person name="Wang Q."/>
            <person name="Fei Z."/>
            <person name="Jiao C."/>
            <person name="Wang Q."/>
        </authorList>
    </citation>
    <scope>NUCLEOTIDE SEQUENCE [LARGE SCALE GENOMIC DNA]</scope>
    <source>
        <strain evidence="2">cv. Varoflay</strain>
    </source>
</reference>
<name>A0ABM3R2H2_SPIOL</name>
<dbReference type="Pfam" id="PF14214">
    <property type="entry name" value="Helitron_like_N"/>
    <property type="match status" value="1"/>
</dbReference>
<dbReference type="InterPro" id="IPR025476">
    <property type="entry name" value="Helitron_helicase-like"/>
</dbReference>